<reference evidence="1 2" key="1">
    <citation type="journal article" date="2013" name="Genome Announc.">
        <title>Draft Genome Sequence of Sphingobium quisquiliarum Strain P25T, a Novel Hexachlorocyclohexane (HCH)-Degrading Bacterium Isolated from an HCH Dumpsite.</title>
        <authorList>
            <person name="Kumar Singh A."/>
            <person name="Sangwan N."/>
            <person name="Sharma A."/>
            <person name="Gupta V."/>
            <person name="Khurana J.P."/>
            <person name="Lal R."/>
        </authorList>
    </citation>
    <scope>NUCLEOTIDE SEQUENCE [LARGE SCALE GENOMIC DNA]</scope>
    <source>
        <strain evidence="1 2">P25</strain>
    </source>
</reference>
<name>T0GVW5_9SPHN</name>
<gene>
    <name evidence="1" type="ORF">L288_08840</name>
</gene>
<accession>T0GVW5</accession>
<dbReference type="SUPFAM" id="SSF51735">
    <property type="entry name" value="NAD(P)-binding Rossmann-fold domains"/>
    <property type="match status" value="1"/>
</dbReference>
<dbReference type="Proteomes" id="UP000015525">
    <property type="component" value="Unassembled WGS sequence"/>
</dbReference>
<evidence type="ECO:0000313" key="1">
    <source>
        <dbReference type="EMBL" id="EQB08121.1"/>
    </source>
</evidence>
<keyword evidence="2" id="KW-1185">Reference proteome</keyword>
<comment type="caution">
    <text evidence="1">The sequence shown here is derived from an EMBL/GenBank/DDBJ whole genome shotgun (WGS) entry which is preliminary data.</text>
</comment>
<organism evidence="1 2">
    <name type="scientific">Sphingobium quisquiliarum P25</name>
    <dbReference type="NCBI Taxonomy" id="1329909"/>
    <lineage>
        <taxon>Bacteria</taxon>
        <taxon>Pseudomonadati</taxon>
        <taxon>Pseudomonadota</taxon>
        <taxon>Alphaproteobacteria</taxon>
        <taxon>Sphingomonadales</taxon>
        <taxon>Sphingomonadaceae</taxon>
        <taxon>Sphingobium</taxon>
    </lineage>
</organism>
<sequence length="29" mass="3134">MRFLLSDEASYITASEMVVDGGNISSQRG</sequence>
<dbReference type="EMBL" id="ATHO01000071">
    <property type="protein sequence ID" value="EQB08121.1"/>
    <property type="molecule type" value="Genomic_DNA"/>
</dbReference>
<evidence type="ECO:0000313" key="2">
    <source>
        <dbReference type="Proteomes" id="UP000015525"/>
    </source>
</evidence>
<evidence type="ECO:0008006" key="3">
    <source>
        <dbReference type="Google" id="ProtNLM"/>
    </source>
</evidence>
<proteinExistence type="predicted"/>
<protein>
    <recommendedName>
        <fullName evidence="3">Oxidoreductase</fullName>
    </recommendedName>
</protein>
<dbReference type="InterPro" id="IPR036291">
    <property type="entry name" value="NAD(P)-bd_dom_sf"/>
</dbReference>
<dbReference type="AlphaFoldDB" id="T0GVW5"/>